<comment type="caution">
    <text evidence="4">The sequence shown here is derived from an EMBL/GenBank/DDBJ whole genome shotgun (WGS) entry which is preliminary data.</text>
</comment>
<accession>A0ABU4SVJ7</accession>
<dbReference type="Proteomes" id="UP001285521">
    <property type="component" value="Unassembled WGS sequence"/>
</dbReference>
<name>A0ABU4SVJ7_9PSEU</name>
<keyword evidence="1 3" id="KW-0732">Signal</keyword>
<dbReference type="InterPro" id="IPR013517">
    <property type="entry name" value="FG-GAP"/>
</dbReference>
<dbReference type="PANTHER" id="PTHR44103">
    <property type="entry name" value="PROPROTEIN CONVERTASE P"/>
    <property type="match status" value="1"/>
</dbReference>
<dbReference type="Gene3D" id="2.130.10.130">
    <property type="entry name" value="Integrin alpha, N-terminal"/>
    <property type="match status" value="1"/>
</dbReference>
<organism evidence="4 5">
    <name type="scientific">Lentzea miocenica</name>
    <dbReference type="NCBI Taxonomy" id="3095431"/>
    <lineage>
        <taxon>Bacteria</taxon>
        <taxon>Bacillati</taxon>
        <taxon>Actinomycetota</taxon>
        <taxon>Actinomycetes</taxon>
        <taxon>Pseudonocardiales</taxon>
        <taxon>Pseudonocardiaceae</taxon>
        <taxon>Lentzea</taxon>
    </lineage>
</organism>
<dbReference type="RefSeq" id="WP_319964893.1">
    <property type="nucleotide sequence ID" value="NZ_JAXAVW010000004.1"/>
</dbReference>
<keyword evidence="5" id="KW-1185">Reference proteome</keyword>
<dbReference type="EMBL" id="JAXAVW010000004">
    <property type="protein sequence ID" value="MDX8029893.1"/>
    <property type="molecule type" value="Genomic_DNA"/>
</dbReference>
<evidence type="ECO:0000313" key="5">
    <source>
        <dbReference type="Proteomes" id="UP001285521"/>
    </source>
</evidence>
<sequence>MQRKWGLLVATAALLTSTAASTTPVVFAAPEPHGVQSSGMQPAETGGHIGASSASSGARSGDFTGDGLPDILARQADNGVLKVYPHGNSFDGGFDTFQPAVTINHGWGGFRWIGAGRITDDQLADVVSIDSGGTMRVYPHSGTFDGLNTLGPSYVLGTGWNINDLVLLHDFNGDGRDDIIARRVNTDMAYIYRHLGNFGEVARYSAPEALMYGVRYVVDMNMADVTFDGYPDLLYLDPADTLKVFSFRGEANYTLGHGFTTLNFVGVSSYSGDAWPDLIGRRHNGELVGYRHSQTWNPANPIATFQAPTLMGYGWNTNNVIS</sequence>
<dbReference type="Pfam" id="PF13517">
    <property type="entry name" value="FG-GAP_3"/>
    <property type="match status" value="1"/>
</dbReference>
<reference evidence="4 5" key="1">
    <citation type="submission" date="2023-11" db="EMBL/GenBank/DDBJ databases">
        <title>Lentzea sokolovensis, sp. nov., Lentzea kristufkii, sp. nov., and Lentzea miocenensis, sp. nov., rare actinobacteria from Sokolov Coal Basin, Miocene lacustrine sediment, Czech Republic.</title>
        <authorList>
            <person name="Lara A."/>
            <person name="Kotroba L."/>
            <person name="Nouioui I."/>
            <person name="Neumann-Schaal M."/>
            <person name="Mast Y."/>
            <person name="Chronakova A."/>
        </authorList>
    </citation>
    <scope>NUCLEOTIDE SEQUENCE [LARGE SCALE GENOMIC DNA]</scope>
    <source>
        <strain evidence="4 5">BCCO 10_0856</strain>
    </source>
</reference>
<evidence type="ECO:0000256" key="3">
    <source>
        <dbReference type="SAM" id="SignalP"/>
    </source>
</evidence>
<evidence type="ECO:0000256" key="1">
    <source>
        <dbReference type="ARBA" id="ARBA00022729"/>
    </source>
</evidence>
<feature type="compositionally biased region" description="Low complexity" evidence="2">
    <location>
        <begin position="50"/>
        <end position="60"/>
    </location>
</feature>
<dbReference type="PANTHER" id="PTHR44103:SF1">
    <property type="entry name" value="PROPROTEIN CONVERTASE P"/>
    <property type="match status" value="1"/>
</dbReference>
<proteinExistence type="predicted"/>
<dbReference type="SUPFAM" id="SSF69318">
    <property type="entry name" value="Integrin alpha N-terminal domain"/>
    <property type="match status" value="1"/>
</dbReference>
<gene>
    <name evidence="4" type="ORF">SK803_06695</name>
</gene>
<feature type="signal peptide" evidence="3">
    <location>
        <begin position="1"/>
        <end position="28"/>
    </location>
</feature>
<protein>
    <submittedName>
        <fullName evidence="4">VCBS repeat-containing protein</fullName>
    </submittedName>
</protein>
<dbReference type="InterPro" id="IPR028994">
    <property type="entry name" value="Integrin_alpha_N"/>
</dbReference>
<feature type="chain" id="PRO_5047534236" evidence="3">
    <location>
        <begin position="29"/>
        <end position="322"/>
    </location>
</feature>
<evidence type="ECO:0000313" key="4">
    <source>
        <dbReference type="EMBL" id="MDX8029893.1"/>
    </source>
</evidence>
<evidence type="ECO:0000256" key="2">
    <source>
        <dbReference type="SAM" id="MobiDB-lite"/>
    </source>
</evidence>
<feature type="region of interest" description="Disordered" evidence="2">
    <location>
        <begin position="33"/>
        <end position="60"/>
    </location>
</feature>